<evidence type="ECO:0000313" key="2">
    <source>
        <dbReference type="EMBL" id="QNM09839.1"/>
    </source>
</evidence>
<dbReference type="PANTHER" id="PTHR36179:SF2">
    <property type="entry name" value="LUD DOMAIN-CONTAINING PROTEIN"/>
    <property type="match status" value="1"/>
</dbReference>
<reference evidence="2 3" key="1">
    <citation type="submission" date="2020-08" db="EMBL/GenBank/DDBJ databases">
        <authorList>
            <person name="Liu C."/>
            <person name="Sun Q."/>
        </authorList>
    </citation>
    <scope>NUCLEOTIDE SEQUENCE [LARGE SCALE GENOMIC DNA]</scope>
    <source>
        <strain evidence="2 3">NSJ-29</strain>
    </source>
</reference>
<proteinExistence type="predicted"/>
<dbReference type="InterPro" id="IPR024185">
    <property type="entry name" value="FTHF_cligase-like_sf"/>
</dbReference>
<dbReference type="KEGG" id="whj:H9Q79_06015"/>
<dbReference type="Gene3D" id="3.40.50.10420">
    <property type="entry name" value="NagB/RpiA/CoA transferase-like"/>
    <property type="match status" value="1"/>
</dbReference>
<dbReference type="PIRSF" id="PIRSF020269">
    <property type="entry name" value="DUF1121"/>
    <property type="match status" value="1"/>
</dbReference>
<dbReference type="InterPro" id="IPR037171">
    <property type="entry name" value="NagB/RpiA_transferase-like"/>
</dbReference>
<dbReference type="Proteomes" id="UP000515860">
    <property type="component" value="Chromosome"/>
</dbReference>
<dbReference type="SUPFAM" id="SSF100950">
    <property type="entry name" value="NagB/RpiA/CoA transferase-like"/>
    <property type="match status" value="1"/>
</dbReference>
<evidence type="ECO:0000259" key="1">
    <source>
        <dbReference type="Pfam" id="PF02589"/>
    </source>
</evidence>
<sequence>MSYKKESYRHLGETLIRNFNKRGIDACYCEDSTEAVRKVLELIPEHASVTWGGSMTLSETGLLDALKKGSYELIDRASAKSPEEARALYGRIVCADYFLMSTNAFTTDGELVNIDGNGNRVACLITGPAHVIIVTGMNKVTKTVQEAIDRIRTAATPPNCVRLGLKTPCASTGLCADCQSPESICCQVVVTRRSRQPGRITVVMVGEELGF</sequence>
<dbReference type="InterPro" id="IPR003741">
    <property type="entry name" value="LUD_dom"/>
</dbReference>
<keyword evidence="3" id="KW-1185">Reference proteome</keyword>
<dbReference type="InterPro" id="IPR009501">
    <property type="entry name" value="UCP020269"/>
</dbReference>
<dbReference type="Pfam" id="PF02589">
    <property type="entry name" value="LUD_dom"/>
    <property type="match status" value="1"/>
</dbReference>
<dbReference type="PANTHER" id="PTHR36179">
    <property type="entry name" value="LUD_DOM DOMAIN-CONTAINING PROTEIN"/>
    <property type="match status" value="1"/>
</dbReference>
<accession>A0A7G9GGA7</accession>
<dbReference type="EMBL" id="CP060635">
    <property type="protein sequence ID" value="QNM09839.1"/>
    <property type="molecule type" value="Genomic_DNA"/>
</dbReference>
<evidence type="ECO:0000313" key="3">
    <source>
        <dbReference type="Proteomes" id="UP000515860"/>
    </source>
</evidence>
<dbReference type="RefSeq" id="WP_249329412.1">
    <property type="nucleotide sequence ID" value="NZ_CP060635.1"/>
</dbReference>
<name>A0A7G9GGA7_9FIRM</name>
<organism evidence="2 3">
    <name type="scientific">Wansuia hejianensis</name>
    <dbReference type="NCBI Taxonomy" id="2763667"/>
    <lineage>
        <taxon>Bacteria</taxon>
        <taxon>Bacillati</taxon>
        <taxon>Bacillota</taxon>
        <taxon>Clostridia</taxon>
        <taxon>Lachnospirales</taxon>
        <taxon>Lachnospiraceae</taxon>
        <taxon>Wansuia</taxon>
    </lineage>
</organism>
<feature type="domain" description="LUD" evidence="1">
    <location>
        <begin position="14"/>
        <end position="205"/>
    </location>
</feature>
<protein>
    <submittedName>
        <fullName evidence="2">Lactate utilization protein</fullName>
    </submittedName>
</protein>
<gene>
    <name evidence="2" type="ORF">H9Q79_06015</name>
</gene>
<dbReference type="AlphaFoldDB" id="A0A7G9GGA7"/>